<accession>A0A2R5ET23</accession>
<dbReference type="Pfam" id="PF12833">
    <property type="entry name" value="HTH_18"/>
    <property type="match status" value="1"/>
</dbReference>
<evidence type="ECO:0000313" key="6">
    <source>
        <dbReference type="Proteomes" id="UP000245202"/>
    </source>
</evidence>
<dbReference type="GO" id="GO:0003700">
    <property type="term" value="F:DNA-binding transcription factor activity"/>
    <property type="evidence" value="ECO:0007669"/>
    <property type="project" value="InterPro"/>
</dbReference>
<dbReference type="InterPro" id="IPR018062">
    <property type="entry name" value="HTH_AraC-typ_CS"/>
</dbReference>
<dbReference type="PANTHER" id="PTHR43280:SF2">
    <property type="entry name" value="HTH-TYPE TRANSCRIPTIONAL REGULATOR EXSA"/>
    <property type="match status" value="1"/>
</dbReference>
<keyword evidence="3" id="KW-0804">Transcription</keyword>
<dbReference type="Pfam" id="PF02311">
    <property type="entry name" value="AraC_binding"/>
    <property type="match status" value="1"/>
</dbReference>
<dbReference type="AlphaFoldDB" id="A0A2R5ET23"/>
<dbReference type="SMART" id="SM00342">
    <property type="entry name" value="HTH_ARAC"/>
    <property type="match status" value="1"/>
</dbReference>
<protein>
    <submittedName>
        <fullName evidence="5">AraC family transcriptional regulator</fullName>
    </submittedName>
</protein>
<evidence type="ECO:0000256" key="1">
    <source>
        <dbReference type="ARBA" id="ARBA00023015"/>
    </source>
</evidence>
<keyword evidence="1" id="KW-0805">Transcription regulation</keyword>
<feature type="domain" description="HTH araC/xylS-type" evidence="4">
    <location>
        <begin position="189"/>
        <end position="287"/>
    </location>
</feature>
<organism evidence="5 6">
    <name type="scientific">Paenibacillus agaridevorans</name>
    <dbReference type="NCBI Taxonomy" id="171404"/>
    <lineage>
        <taxon>Bacteria</taxon>
        <taxon>Bacillati</taxon>
        <taxon>Bacillota</taxon>
        <taxon>Bacilli</taxon>
        <taxon>Bacillales</taxon>
        <taxon>Paenibacillaceae</taxon>
        <taxon>Paenibacillus</taxon>
    </lineage>
</organism>
<keyword evidence="2" id="KW-0238">DNA-binding</keyword>
<dbReference type="PROSITE" id="PS01124">
    <property type="entry name" value="HTH_ARAC_FAMILY_2"/>
    <property type="match status" value="1"/>
</dbReference>
<evidence type="ECO:0000313" key="5">
    <source>
        <dbReference type="EMBL" id="GBG09285.1"/>
    </source>
</evidence>
<dbReference type="PANTHER" id="PTHR43280">
    <property type="entry name" value="ARAC-FAMILY TRANSCRIPTIONAL REGULATOR"/>
    <property type="match status" value="1"/>
</dbReference>
<dbReference type="InterPro" id="IPR009057">
    <property type="entry name" value="Homeodomain-like_sf"/>
</dbReference>
<dbReference type="InterPro" id="IPR018060">
    <property type="entry name" value="HTH_AraC"/>
</dbReference>
<dbReference type="InterPro" id="IPR020449">
    <property type="entry name" value="Tscrpt_reg_AraC-type_HTH"/>
</dbReference>
<dbReference type="PRINTS" id="PR00032">
    <property type="entry name" value="HTHARAC"/>
</dbReference>
<dbReference type="SUPFAM" id="SSF51215">
    <property type="entry name" value="Regulatory protein AraC"/>
    <property type="match status" value="1"/>
</dbReference>
<reference evidence="5 6" key="1">
    <citation type="submission" date="2017-08" db="EMBL/GenBank/DDBJ databases">
        <title>Substantial Increase in Enzyme Production by Combined Drug-Resistance Mutations in Paenibacillus agaridevorans.</title>
        <authorList>
            <person name="Tanaka Y."/>
            <person name="Funane K."/>
            <person name="Hosaka T."/>
            <person name="Shiwa Y."/>
            <person name="Fujita N."/>
            <person name="Miyazaki T."/>
            <person name="Yoshikawa H."/>
            <person name="Murakami K."/>
            <person name="Kasahara K."/>
            <person name="Inaoka T."/>
            <person name="Hiraga Y."/>
            <person name="Ochi K."/>
        </authorList>
    </citation>
    <scope>NUCLEOTIDE SEQUENCE [LARGE SCALE GENOMIC DNA]</scope>
    <source>
        <strain evidence="5 6">T-3040</strain>
    </source>
</reference>
<dbReference type="Gene3D" id="2.60.120.280">
    <property type="entry name" value="Regulatory protein AraC"/>
    <property type="match status" value="1"/>
</dbReference>
<sequence length="288" mass="33582">MDKFLFKRQNGEVRMDGSVIGGAARDMVLGMQVEVLEAKLTQCWTGWRELDYRPAFNKLYFILDGEGWIKIEDRELYPEPGQVVLMPAHKQQSFSAISDRPFRKYWCHFTAITGQTDVFHWLDLPYSFAGLDRAVVEELFCELVSAHQDSSIAARLKEKAILLHILSLLMEAQPVRIRQSQSHEMERLTLIQRYVDEHLDQEMTLEELAEVLHLHPNYFSKYFKRHFGIPPLKYVSRKRMDHAKLLLKTTSRSVKEVAAATGFDDANYFSKTFRREVGFSPSEYRLNV</sequence>
<dbReference type="SUPFAM" id="SSF46689">
    <property type="entry name" value="Homeodomain-like"/>
    <property type="match status" value="2"/>
</dbReference>
<dbReference type="EMBL" id="BDQX01000208">
    <property type="protein sequence ID" value="GBG09285.1"/>
    <property type="molecule type" value="Genomic_DNA"/>
</dbReference>
<gene>
    <name evidence="5" type="ORF">PAT3040_03927</name>
</gene>
<dbReference type="Gene3D" id="1.10.10.60">
    <property type="entry name" value="Homeodomain-like"/>
    <property type="match status" value="2"/>
</dbReference>
<dbReference type="GO" id="GO:0043565">
    <property type="term" value="F:sequence-specific DNA binding"/>
    <property type="evidence" value="ECO:0007669"/>
    <property type="project" value="InterPro"/>
</dbReference>
<evidence type="ECO:0000259" key="4">
    <source>
        <dbReference type="PROSITE" id="PS01124"/>
    </source>
</evidence>
<dbReference type="PROSITE" id="PS00041">
    <property type="entry name" value="HTH_ARAC_FAMILY_1"/>
    <property type="match status" value="1"/>
</dbReference>
<comment type="caution">
    <text evidence="5">The sequence shown here is derived from an EMBL/GenBank/DDBJ whole genome shotgun (WGS) entry which is preliminary data.</text>
</comment>
<dbReference type="InterPro" id="IPR003313">
    <property type="entry name" value="AraC-bd"/>
</dbReference>
<name>A0A2R5ET23_9BACL</name>
<dbReference type="InterPro" id="IPR037923">
    <property type="entry name" value="HTH-like"/>
</dbReference>
<dbReference type="Proteomes" id="UP000245202">
    <property type="component" value="Unassembled WGS sequence"/>
</dbReference>
<proteinExistence type="predicted"/>
<evidence type="ECO:0000256" key="2">
    <source>
        <dbReference type="ARBA" id="ARBA00023125"/>
    </source>
</evidence>
<evidence type="ECO:0000256" key="3">
    <source>
        <dbReference type="ARBA" id="ARBA00023163"/>
    </source>
</evidence>
<keyword evidence="6" id="KW-1185">Reference proteome</keyword>